<comment type="caution">
    <text evidence="1">The sequence shown here is derived from an EMBL/GenBank/DDBJ whole genome shotgun (WGS) entry which is preliminary data.</text>
</comment>
<organism evidence="1 2">
    <name type="scientific">Nocardia carnea</name>
    <dbReference type="NCBI Taxonomy" id="37328"/>
    <lineage>
        <taxon>Bacteria</taxon>
        <taxon>Bacillati</taxon>
        <taxon>Actinomycetota</taxon>
        <taxon>Actinomycetes</taxon>
        <taxon>Mycobacteriales</taxon>
        <taxon>Nocardiaceae</taxon>
        <taxon>Nocardia</taxon>
    </lineage>
</organism>
<accession>A0ABW7TKG8</accession>
<dbReference type="RefSeq" id="WP_033245026.1">
    <property type="nucleotide sequence ID" value="NZ_JBIRUQ010000002.1"/>
</dbReference>
<protein>
    <submittedName>
        <fullName evidence="1">SMI1/KNR4 family protein</fullName>
    </submittedName>
</protein>
<evidence type="ECO:0000313" key="1">
    <source>
        <dbReference type="EMBL" id="MFI1461536.1"/>
    </source>
</evidence>
<dbReference type="GeneID" id="93504536"/>
<dbReference type="InterPro" id="IPR037883">
    <property type="entry name" value="Knr4/Smi1-like_sf"/>
</dbReference>
<keyword evidence="2" id="KW-1185">Reference proteome</keyword>
<dbReference type="SUPFAM" id="SSF160631">
    <property type="entry name" value="SMI1/KNR4-like"/>
    <property type="match status" value="1"/>
</dbReference>
<reference evidence="1 2" key="1">
    <citation type="submission" date="2024-10" db="EMBL/GenBank/DDBJ databases">
        <title>The Natural Products Discovery Center: Release of the First 8490 Sequenced Strains for Exploring Actinobacteria Biosynthetic Diversity.</title>
        <authorList>
            <person name="Kalkreuter E."/>
            <person name="Kautsar S.A."/>
            <person name="Yang D."/>
            <person name="Bader C.D."/>
            <person name="Teijaro C.N."/>
            <person name="Fluegel L."/>
            <person name="Davis C.M."/>
            <person name="Simpson J.R."/>
            <person name="Lauterbach L."/>
            <person name="Steele A.D."/>
            <person name="Gui C."/>
            <person name="Meng S."/>
            <person name="Li G."/>
            <person name="Viehrig K."/>
            <person name="Ye F."/>
            <person name="Su P."/>
            <person name="Kiefer A.F."/>
            <person name="Nichols A."/>
            <person name="Cepeda A.J."/>
            <person name="Yan W."/>
            <person name="Fan B."/>
            <person name="Jiang Y."/>
            <person name="Adhikari A."/>
            <person name="Zheng C.-J."/>
            <person name="Schuster L."/>
            <person name="Cowan T.M."/>
            <person name="Smanski M.J."/>
            <person name="Chevrette M.G."/>
            <person name="De Carvalho L.P.S."/>
            <person name="Shen B."/>
        </authorList>
    </citation>
    <scope>NUCLEOTIDE SEQUENCE [LARGE SCALE GENOMIC DNA]</scope>
    <source>
        <strain evidence="1 2">NPDC020568</strain>
    </source>
</reference>
<gene>
    <name evidence="1" type="ORF">ACH4WX_12530</name>
</gene>
<evidence type="ECO:0000313" key="2">
    <source>
        <dbReference type="Proteomes" id="UP001611263"/>
    </source>
</evidence>
<name>A0ABW7TKG8_9NOCA</name>
<proteinExistence type="predicted"/>
<dbReference type="EMBL" id="JBIRUQ010000002">
    <property type="protein sequence ID" value="MFI1461536.1"/>
    <property type="molecule type" value="Genomic_DNA"/>
</dbReference>
<sequence>MLDAEAPEIRDLVDLQRAARRAAHVGLVTRDAIKGCTDVEVDELKSAQSVSELPFSYREFLLFSGKTPYWLSLGGEWDYEWVLEAKVVAREIVEEDYEGDFSPFAESFIFETHQGYMFNFFRKEDLPSNDPYFWIYTGGRPLRRSSATFSEWIRRNFAELPRRAELGDRLHRR</sequence>
<dbReference type="Proteomes" id="UP001611263">
    <property type="component" value="Unassembled WGS sequence"/>
</dbReference>